<keyword evidence="6" id="KW-1185">Reference proteome</keyword>
<evidence type="ECO:0000256" key="1">
    <source>
        <dbReference type="ARBA" id="ARBA00008700"/>
    </source>
</evidence>
<dbReference type="PANTHER" id="PTHR48409:SF1">
    <property type="entry name" value="GLYCOSYLTRANSFERASE FAMILY PROTEIN 64 C3"/>
    <property type="match status" value="1"/>
</dbReference>
<evidence type="ECO:0000256" key="2">
    <source>
        <dbReference type="ARBA" id="ARBA00022679"/>
    </source>
</evidence>
<protein>
    <recommendedName>
        <fullName evidence="4">Glycosyl transferase 64 domain-containing protein</fullName>
    </recommendedName>
</protein>
<dbReference type="InterPro" id="IPR015338">
    <property type="entry name" value="GT64_dom"/>
</dbReference>
<gene>
    <name evidence="5" type="ORF">DEO72_LG2g4238</name>
</gene>
<evidence type="ECO:0000259" key="4">
    <source>
        <dbReference type="Pfam" id="PF09258"/>
    </source>
</evidence>
<dbReference type="Gene3D" id="3.90.550.10">
    <property type="entry name" value="Spore Coat Polysaccharide Biosynthesis Protein SpsA, Chain A"/>
    <property type="match status" value="2"/>
</dbReference>
<dbReference type="EMBL" id="CP039346">
    <property type="protein sequence ID" value="QCD83890.1"/>
    <property type="molecule type" value="Genomic_DNA"/>
</dbReference>
<accession>A0A4D6L5Z6</accession>
<proteinExistence type="inferred from homology"/>
<dbReference type="InterPro" id="IPR029044">
    <property type="entry name" value="Nucleotide-diphossugar_trans"/>
</dbReference>
<evidence type="ECO:0000313" key="5">
    <source>
        <dbReference type="EMBL" id="QCD83890.1"/>
    </source>
</evidence>
<dbReference type="Pfam" id="PF09258">
    <property type="entry name" value="Glyco_transf_64"/>
    <property type="match status" value="2"/>
</dbReference>
<feature type="domain" description="Glycosyl transferase 64" evidence="4">
    <location>
        <begin position="182"/>
        <end position="254"/>
    </location>
</feature>
<reference evidence="5 6" key="1">
    <citation type="submission" date="2019-04" db="EMBL/GenBank/DDBJ databases">
        <title>An improved genome assembly and genetic linkage map for asparagus bean, Vigna unguiculata ssp. sesquipedialis.</title>
        <authorList>
            <person name="Xia Q."/>
            <person name="Zhang R."/>
            <person name="Dong Y."/>
        </authorList>
    </citation>
    <scope>NUCLEOTIDE SEQUENCE [LARGE SCALE GENOMIC DNA]</scope>
    <source>
        <tissue evidence="5">Leaf</tissue>
    </source>
</reference>
<dbReference type="GO" id="GO:0016757">
    <property type="term" value="F:glycosyltransferase activity"/>
    <property type="evidence" value="ECO:0007669"/>
    <property type="project" value="InterPro"/>
</dbReference>
<comment type="similarity">
    <text evidence="1">Belongs to the glycosyltransferase 64 family.</text>
</comment>
<sequence>MNGFSESRIPLLRSLAVAYSLSPIVSSVLVLWGNPSTASTVLNQLARNLSLSPSSTPISLLPQPSASLNNRFLPRPSHISTDAVLICDDDVEVDSKSLEFAFRVWEKNPNRLVGLFAQSHDIDLNRREWVYTVHPDRFSIVLTKFMLLRAHYLFLYTCVGGAGMARARGIVDGVRNCEDRRGFPTRLVGLFAQSHDIDLNRREWVYTVHPDRFSIVLTKFMLLRAHYLFLYTCVGGAGMARARGIVDGVRNCEDRRGFPTRLSTAYYASHSVHPSTAVWPSNRALLGRLHCRGIERYVDGGTSYPKDSDKHMLPPRTFPSQILLLEEDGALKG</sequence>
<evidence type="ECO:0000256" key="3">
    <source>
        <dbReference type="ARBA" id="ARBA00023157"/>
    </source>
</evidence>
<feature type="domain" description="Glycosyl transferase 64" evidence="4">
    <location>
        <begin position="5"/>
        <end position="179"/>
    </location>
</feature>
<dbReference type="AlphaFoldDB" id="A0A4D6L5Z6"/>
<keyword evidence="3" id="KW-1015">Disulfide bond</keyword>
<keyword evidence="2" id="KW-0808">Transferase</keyword>
<evidence type="ECO:0000313" key="6">
    <source>
        <dbReference type="Proteomes" id="UP000501690"/>
    </source>
</evidence>
<dbReference type="SUPFAM" id="SSF53448">
    <property type="entry name" value="Nucleotide-diphospho-sugar transferases"/>
    <property type="match status" value="1"/>
</dbReference>
<dbReference type="InterPro" id="IPR053318">
    <property type="entry name" value="GT64"/>
</dbReference>
<dbReference type="PANTHER" id="PTHR48409">
    <property type="entry name" value="GLYCOSYLTRANSFERASE FAMILY PROTEIN 64 C3"/>
    <property type="match status" value="1"/>
</dbReference>
<dbReference type="GO" id="GO:0016020">
    <property type="term" value="C:membrane"/>
    <property type="evidence" value="ECO:0007669"/>
    <property type="project" value="InterPro"/>
</dbReference>
<dbReference type="Proteomes" id="UP000501690">
    <property type="component" value="Linkage Group LG2"/>
</dbReference>
<name>A0A4D6L5Z6_VIGUN</name>
<organism evidence="5 6">
    <name type="scientific">Vigna unguiculata</name>
    <name type="common">Cowpea</name>
    <dbReference type="NCBI Taxonomy" id="3917"/>
    <lineage>
        <taxon>Eukaryota</taxon>
        <taxon>Viridiplantae</taxon>
        <taxon>Streptophyta</taxon>
        <taxon>Embryophyta</taxon>
        <taxon>Tracheophyta</taxon>
        <taxon>Spermatophyta</taxon>
        <taxon>Magnoliopsida</taxon>
        <taxon>eudicotyledons</taxon>
        <taxon>Gunneridae</taxon>
        <taxon>Pentapetalae</taxon>
        <taxon>rosids</taxon>
        <taxon>fabids</taxon>
        <taxon>Fabales</taxon>
        <taxon>Fabaceae</taxon>
        <taxon>Papilionoideae</taxon>
        <taxon>50 kb inversion clade</taxon>
        <taxon>NPAAA clade</taxon>
        <taxon>indigoferoid/millettioid clade</taxon>
        <taxon>Phaseoleae</taxon>
        <taxon>Vigna</taxon>
    </lineage>
</organism>